<dbReference type="Proteomes" id="UP000005045">
    <property type="component" value="Unassembled WGS sequence"/>
</dbReference>
<proteinExistence type="predicted"/>
<feature type="transmembrane region" description="Helical" evidence="1">
    <location>
        <begin position="293"/>
        <end position="309"/>
    </location>
</feature>
<feature type="transmembrane region" description="Helical" evidence="1">
    <location>
        <begin position="117"/>
        <end position="134"/>
    </location>
</feature>
<evidence type="ECO:0000313" key="2">
    <source>
        <dbReference type="EMBL" id="EDT09994.1"/>
    </source>
</evidence>
<keyword evidence="1" id="KW-1133">Transmembrane helix</keyword>
<feature type="transmembrane region" description="Helical" evidence="1">
    <location>
        <begin position="89"/>
        <end position="110"/>
    </location>
</feature>
<name>B1G1P8_PARG4</name>
<comment type="caution">
    <text evidence="2">The sequence shown here is derived from an EMBL/GenBank/DDBJ whole genome shotgun (WGS) entry which is preliminary data.</text>
</comment>
<dbReference type="OrthoDB" id="9049988at2"/>
<protein>
    <recommendedName>
        <fullName evidence="4">Transmembrane protein</fullName>
    </recommendedName>
</protein>
<feature type="transmembrane region" description="Helical" evidence="1">
    <location>
        <begin position="169"/>
        <end position="189"/>
    </location>
</feature>
<feature type="transmembrane region" description="Helical" evidence="1">
    <location>
        <begin position="140"/>
        <end position="157"/>
    </location>
</feature>
<keyword evidence="3" id="KW-1185">Reference proteome</keyword>
<keyword evidence="1" id="KW-0472">Membrane</keyword>
<dbReference type="AlphaFoldDB" id="B1G1P8"/>
<dbReference type="EMBL" id="ABLD01000008">
    <property type="protein sequence ID" value="EDT09994.1"/>
    <property type="molecule type" value="Genomic_DNA"/>
</dbReference>
<accession>B1G1P8</accession>
<feature type="transmembrane region" description="Helical" evidence="1">
    <location>
        <begin position="266"/>
        <end position="286"/>
    </location>
</feature>
<feature type="transmembrane region" description="Helical" evidence="1">
    <location>
        <begin position="345"/>
        <end position="363"/>
    </location>
</feature>
<organism evidence="2 3">
    <name type="scientific">Paraburkholderia graminis (strain ATCC 700544 / DSM 17151 / LMG 18924 / NCIMB 13744 / C4D1M)</name>
    <dbReference type="NCBI Taxonomy" id="396598"/>
    <lineage>
        <taxon>Bacteria</taxon>
        <taxon>Pseudomonadati</taxon>
        <taxon>Pseudomonadota</taxon>
        <taxon>Betaproteobacteria</taxon>
        <taxon>Burkholderiales</taxon>
        <taxon>Burkholderiaceae</taxon>
        <taxon>Paraburkholderia</taxon>
    </lineage>
</organism>
<reference evidence="2 3" key="1">
    <citation type="submission" date="2008-03" db="EMBL/GenBank/DDBJ databases">
        <title>Sequencing of the draft genome and assembly of Burkholderia graminis C4D1M.</title>
        <authorList>
            <consortium name="US DOE Joint Genome Institute (JGI-PGF)"/>
            <person name="Copeland A."/>
            <person name="Lucas S."/>
            <person name="Lapidus A."/>
            <person name="Glavina del Rio T."/>
            <person name="Dalin E."/>
            <person name="Tice H."/>
            <person name="Bruce D."/>
            <person name="Goodwin L."/>
            <person name="Pitluck S."/>
            <person name="Larimer F."/>
            <person name="Land M.L."/>
            <person name="Hauser L."/>
            <person name="Tiedje J."/>
            <person name="Richardson P."/>
        </authorList>
    </citation>
    <scope>NUCLEOTIDE SEQUENCE [LARGE SCALE GENOMIC DNA]</scope>
    <source>
        <strain evidence="3">ATCC 700544 / DSM 17151 / LMG 18924 / NCIMB 13744 / C4D1M</strain>
    </source>
</reference>
<evidence type="ECO:0008006" key="4">
    <source>
        <dbReference type="Google" id="ProtNLM"/>
    </source>
</evidence>
<feature type="transmembrane region" description="Helical" evidence="1">
    <location>
        <begin position="209"/>
        <end position="229"/>
    </location>
</feature>
<evidence type="ECO:0000256" key="1">
    <source>
        <dbReference type="SAM" id="Phobius"/>
    </source>
</evidence>
<keyword evidence="1" id="KW-0812">Transmembrane</keyword>
<evidence type="ECO:0000313" key="3">
    <source>
        <dbReference type="Proteomes" id="UP000005045"/>
    </source>
</evidence>
<gene>
    <name evidence="2" type="ORF">BgramDRAFT_3266</name>
</gene>
<sequence>MTAQRGPVQGGRPLTLWAVWLIATLVASLPLFVSSIPPLGQHFYNIVRIDILAHPVSYAGDFVVRWDPLPDLAMDLTVPWIAKLMPVEWAAWLFIVVELALISSGCLILSRALNGRWSWFPLTSFLLLYNWILIRGYDNFLFGIGLCLWAIALHVTLRRSTVARIAVSSCSALLIYFCHLFPLAVFALVTGTWELGCLLQEDKFRIRSMFRHASATLVPLILPVVLLAHSSTGGLRGSVDFGFIHLFAKVSRWLDVFAIGNPPADIAILASLGLTLAVGFLLRWWTCQPECRITVIALPLVALFAPFSAFASYGVVERCALSFAFLLTALVDVRASRPRLQRAGAVALTIVFLFRIATVTADWRAAKPAIQAYRATFASLKSGSVLFQYKQDTTYPSPRTAPDRWNPYLDKVVALATLDRVLVPDLYLKAGQQPVLYRTKNAALRKFQDDIENGDKAFRANDDMLRAWAANLQKTFPDLPTRFTEVYLAVFDPQRRLSETLAGWQLVATLPEHRLYRMLPR</sequence>
<feature type="transmembrane region" description="Helical" evidence="1">
    <location>
        <begin position="14"/>
        <end position="33"/>
    </location>
</feature>